<comment type="subcellular location">
    <subcellularLocation>
        <location evidence="1">Cell membrane</location>
        <topology evidence="1">Multi-pass membrane protein</topology>
    </subcellularLocation>
</comment>
<dbReference type="GO" id="GO:0008049">
    <property type="term" value="P:male courtship behavior"/>
    <property type="evidence" value="ECO:0007669"/>
    <property type="project" value="TreeGrafter"/>
</dbReference>
<dbReference type="GO" id="GO:0050909">
    <property type="term" value="P:sensory perception of taste"/>
    <property type="evidence" value="ECO:0007669"/>
    <property type="project" value="InterPro"/>
</dbReference>
<dbReference type="InterPro" id="IPR013604">
    <property type="entry name" value="7TM_chemorcpt"/>
</dbReference>
<dbReference type="GO" id="GO:0007635">
    <property type="term" value="P:chemosensory behavior"/>
    <property type="evidence" value="ECO:0007669"/>
    <property type="project" value="TreeGrafter"/>
</dbReference>
<dbReference type="GO" id="GO:0030425">
    <property type="term" value="C:dendrite"/>
    <property type="evidence" value="ECO:0007669"/>
    <property type="project" value="TreeGrafter"/>
</dbReference>
<dbReference type="GO" id="GO:0005886">
    <property type="term" value="C:plasma membrane"/>
    <property type="evidence" value="ECO:0007669"/>
    <property type="project" value="UniProtKB-SubCell"/>
</dbReference>
<evidence type="ECO:0000256" key="4">
    <source>
        <dbReference type="ARBA" id="ARBA00022989"/>
    </source>
</evidence>
<dbReference type="Pfam" id="PF08395">
    <property type="entry name" value="7tm_7"/>
    <property type="match status" value="1"/>
</dbReference>
<keyword evidence="6" id="KW-0675">Receptor</keyword>
<keyword evidence="3 8" id="KW-0812">Transmembrane</keyword>
<proteinExistence type="predicted"/>
<accession>A0A6P7F1T4</accession>
<evidence type="ECO:0000256" key="5">
    <source>
        <dbReference type="ARBA" id="ARBA00023136"/>
    </source>
</evidence>
<dbReference type="InParanoid" id="A0A6P7F1T4"/>
<keyword evidence="2" id="KW-1003">Cell membrane</keyword>
<evidence type="ECO:0000256" key="7">
    <source>
        <dbReference type="ARBA" id="ARBA00023224"/>
    </source>
</evidence>
<protein>
    <submittedName>
        <fullName evidence="9">Uncharacterized protein LOC114324273</fullName>
    </submittedName>
</protein>
<feature type="transmembrane region" description="Helical" evidence="8">
    <location>
        <begin position="91"/>
        <end position="114"/>
    </location>
</feature>
<dbReference type="PANTHER" id="PTHR21143">
    <property type="entry name" value="INVERTEBRATE GUSTATORY RECEPTOR"/>
    <property type="match status" value="1"/>
</dbReference>
<organism evidence="9">
    <name type="scientific">Diabrotica virgifera virgifera</name>
    <name type="common">western corn rootworm</name>
    <dbReference type="NCBI Taxonomy" id="50390"/>
    <lineage>
        <taxon>Eukaryota</taxon>
        <taxon>Metazoa</taxon>
        <taxon>Ecdysozoa</taxon>
        <taxon>Arthropoda</taxon>
        <taxon>Hexapoda</taxon>
        <taxon>Insecta</taxon>
        <taxon>Pterygota</taxon>
        <taxon>Neoptera</taxon>
        <taxon>Endopterygota</taxon>
        <taxon>Coleoptera</taxon>
        <taxon>Polyphaga</taxon>
        <taxon>Cucujiformia</taxon>
        <taxon>Chrysomeloidea</taxon>
        <taxon>Chrysomelidae</taxon>
        <taxon>Galerucinae</taxon>
        <taxon>Diabroticina</taxon>
        <taxon>Diabroticites</taxon>
        <taxon>Diabrotica</taxon>
    </lineage>
</organism>
<name>A0A6P7F1T4_DIAVI</name>
<dbReference type="FunCoup" id="A0A6P7F1T4">
    <property type="interactions" value="19"/>
</dbReference>
<sequence>MLMTRIFLVFCRRYKYLKNSIVLSYSQTNMDTDLPKFKNSILELYKTFHVCNRVFEYPMVFIFCGNMLDVLICLNFYIYYYVNDSVNIENVLLIVPDVALTSLGLINLVILVTACNNVEVNAHDFITTCYILQDDMPNSQIRLELFYLANYAEKIKPKFSAAGFFFVNKLILGSFFSAITSYLIICIQFRSSEKL</sequence>
<evidence type="ECO:0000256" key="1">
    <source>
        <dbReference type="ARBA" id="ARBA00004651"/>
    </source>
</evidence>
<evidence type="ECO:0000256" key="8">
    <source>
        <dbReference type="SAM" id="Phobius"/>
    </source>
</evidence>
<evidence type="ECO:0000256" key="2">
    <source>
        <dbReference type="ARBA" id="ARBA00022475"/>
    </source>
</evidence>
<keyword evidence="7" id="KW-0807">Transducer</keyword>
<keyword evidence="5 8" id="KW-0472">Membrane</keyword>
<evidence type="ECO:0000256" key="3">
    <source>
        <dbReference type="ARBA" id="ARBA00022692"/>
    </source>
</evidence>
<reference evidence="9" key="1">
    <citation type="submission" date="2025-08" db="UniProtKB">
        <authorList>
            <consortium name="RefSeq"/>
        </authorList>
    </citation>
    <scope>IDENTIFICATION</scope>
    <source>
        <tissue evidence="9">Whole insect</tissue>
    </source>
</reference>
<dbReference type="GO" id="GO:0043025">
    <property type="term" value="C:neuronal cell body"/>
    <property type="evidence" value="ECO:0007669"/>
    <property type="project" value="TreeGrafter"/>
</dbReference>
<evidence type="ECO:0000256" key="6">
    <source>
        <dbReference type="ARBA" id="ARBA00023170"/>
    </source>
</evidence>
<dbReference type="GO" id="GO:0007165">
    <property type="term" value="P:signal transduction"/>
    <property type="evidence" value="ECO:0007669"/>
    <property type="project" value="UniProtKB-KW"/>
</dbReference>
<evidence type="ECO:0000313" key="9">
    <source>
        <dbReference type="RefSeq" id="XP_028127873.1"/>
    </source>
</evidence>
<feature type="transmembrane region" description="Helical" evidence="8">
    <location>
        <begin position="170"/>
        <end position="189"/>
    </location>
</feature>
<keyword evidence="4 8" id="KW-1133">Transmembrane helix</keyword>
<feature type="transmembrane region" description="Helical" evidence="8">
    <location>
        <begin position="57"/>
        <end position="79"/>
    </location>
</feature>
<dbReference type="PANTHER" id="PTHR21143:SF104">
    <property type="entry name" value="GUSTATORY RECEPTOR 8A-RELATED"/>
    <property type="match status" value="1"/>
</dbReference>
<dbReference type="AlphaFoldDB" id="A0A6P7F1T4"/>
<gene>
    <name evidence="9" type="primary">LOC114324273</name>
</gene>
<dbReference type="RefSeq" id="XP_028127873.1">
    <property type="nucleotide sequence ID" value="XM_028272072.1"/>
</dbReference>
<dbReference type="GO" id="GO:0030424">
    <property type="term" value="C:axon"/>
    <property type="evidence" value="ECO:0007669"/>
    <property type="project" value="TreeGrafter"/>
</dbReference>